<dbReference type="PROSITE" id="PS00676">
    <property type="entry name" value="SIGMA54_INTERACT_2"/>
    <property type="match status" value="1"/>
</dbReference>
<evidence type="ECO:0000256" key="3">
    <source>
        <dbReference type="ARBA" id="ARBA00023015"/>
    </source>
</evidence>
<keyword evidence="2" id="KW-0067">ATP-binding</keyword>
<dbReference type="Proteomes" id="UP000030652">
    <property type="component" value="Unassembled WGS sequence"/>
</dbReference>
<dbReference type="EMBL" id="JRYO01000174">
    <property type="protein sequence ID" value="KHE91809.1"/>
    <property type="molecule type" value="Genomic_DNA"/>
</dbReference>
<evidence type="ECO:0000259" key="8">
    <source>
        <dbReference type="PROSITE" id="PS50110"/>
    </source>
</evidence>
<reference evidence="10 11" key="1">
    <citation type="submission" date="2014-10" db="EMBL/GenBank/DDBJ databases">
        <title>Draft genome of anammox bacterium scalindua brodae, obtained using differential coverage binning of sequence data from two enrichment reactors.</title>
        <authorList>
            <person name="Speth D.R."/>
            <person name="Russ L."/>
            <person name="Kartal B."/>
            <person name="Op den Camp H.J."/>
            <person name="Dutilh B.E."/>
            <person name="Jetten M.S."/>
        </authorList>
    </citation>
    <scope>NUCLEOTIDE SEQUENCE [LARGE SCALE GENOMIC DNA]</scope>
    <source>
        <strain evidence="10">RU1</strain>
    </source>
</reference>
<keyword evidence="1" id="KW-0547">Nucleotide-binding</keyword>
<gene>
    <name evidence="10" type="ORF">SCABRO_02448</name>
</gene>
<accession>A0A0B0EGV6</accession>
<comment type="caution">
    <text evidence="10">The sequence shown here is derived from an EMBL/GenBank/DDBJ whole genome shotgun (WGS) entry which is preliminary data.</text>
</comment>
<dbReference type="InterPro" id="IPR027417">
    <property type="entry name" value="P-loop_NTPase"/>
</dbReference>
<feature type="domain" description="Response regulatory" evidence="8">
    <location>
        <begin position="4"/>
        <end position="118"/>
    </location>
</feature>
<evidence type="ECO:0000256" key="5">
    <source>
        <dbReference type="ARBA" id="ARBA00023163"/>
    </source>
</evidence>
<dbReference type="Pfam" id="PF00072">
    <property type="entry name" value="Response_reg"/>
    <property type="match status" value="1"/>
</dbReference>
<evidence type="ECO:0000313" key="10">
    <source>
        <dbReference type="EMBL" id="KHE91809.1"/>
    </source>
</evidence>
<dbReference type="Pfam" id="PF02954">
    <property type="entry name" value="HTH_8"/>
    <property type="match status" value="1"/>
</dbReference>
<dbReference type="Gene3D" id="3.40.50.300">
    <property type="entry name" value="P-loop containing nucleotide triphosphate hydrolases"/>
    <property type="match status" value="1"/>
</dbReference>
<dbReference type="InterPro" id="IPR003593">
    <property type="entry name" value="AAA+_ATPase"/>
</dbReference>
<dbReference type="Gene3D" id="1.10.10.60">
    <property type="entry name" value="Homeodomain-like"/>
    <property type="match status" value="1"/>
</dbReference>
<dbReference type="GO" id="GO:0006355">
    <property type="term" value="P:regulation of DNA-templated transcription"/>
    <property type="evidence" value="ECO:0007669"/>
    <property type="project" value="InterPro"/>
</dbReference>
<dbReference type="FunFam" id="3.40.50.300:FF:000006">
    <property type="entry name" value="DNA-binding transcriptional regulator NtrC"/>
    <property type="match status" value="1"/>
</dbReference>
<feature type="domain" description="Sigma-54 factor interaction" evidence="7">
    <location>
        <begin position="268"/>
        <end position="497"/>
    </location>
</feature>
<dbReference type="InterPro" id="IPR058031">
    <property type="entry name" value="AAA_lid_NorR"/>
</dbReference>
<dbReference type="InterPro" id="IPR025944">
    <property type="entry name" value="Sigma_54_int_dom_CS"/>
</dbReference>
<evidence type="ECO:0000313" key="11">
    <source>
        <dbReference type="Proteomes" id="UP000030652"/>
    </source>
</evidence>
<dbReference type="SUPFAM" id="SSF52540">
    <property type="entry name" value="P-loop containing nucleoside triphosphate hydrolases"/>
    <property type="match status" value="1"/>
</dbReference>
<dbReference type="SMART" id="SM00382">
    <property type="entry name" value="AAA"/>
    <property type="match status" value="1"/>
</dbReference>
<dbReference type="PROSITE" id="PS00675">
    <property type="entry name" value="SIGMA54_INTERACT_1"/>
    <property type="match status" value="1"/>
</dbReference>
<evidence type="ECO:0000256" key="2">
    <source>
        <dbReference type="ARBA" id="ARBA00022840"/>
    </source>
</evidence>
<dbReference type="eggNOG" id="COG2204">
    <property type="taxonomic scope" value="Bacteria"/>
</dbReference>
<dbReference type="Pfam" id="PF25601">
    <property type="entry name" value="AAA_lid_14"/>
    <property type="match status" value="1"/>
</dbReference>
<keyword evidence="4" id="KW-0238">DNA-binding</keyword>
<dbReference type="Pfam" id="PF13426">
    <property type="entry name" value="PAS_9"/>
    <property type="match status" value="1"/>
</dbReference>
<dbReference type="GO" id="GO:0043565">
    <property type="term" value="F:sequence-specific DNA binding"/>
    <property type="evidence" value="ECO:0007669"/>
    <property type="project" value="InterPro"/>
</dbReference>
<keyword evidence="6" id="KW-0597">Phosphoprotein</keyword>
<evidence type="ECO:0000259" key="9">
    <source>
        <dbReference type="PROSITE" id="PS50112"/>
    </source>
</evidence>
<proteinExistence type="predicted"/>
<dbReference type="PROSITE" id="PS00688">
    <property type="entry name" value="SIGMA54_INTERACT_3"/>
    <property type="match status" value="1"/>
</dbReference>
<dbReference type="InterPro" id="IPR035965">
    <property type="entry name" value="PAS-like_dom_sf"/>
</dbReference>
<dbReference type="AlphaFoldDB" id="A0A0B0EGV6"/>
<dbReference type="CDD" id="cd00130">
    <property type="entry name" value="PAS"/>
    <property type="match status" value="1"/>
</dbReference>
<feature type="domain" description="PAS" evidence="9">
    <location>
        <begin position="130"/>
        <end position="203"/>
    </location>
</feature>
<dbReference type="Pfam" id="PF00158">
    <property type="entry name" value="Sigma54_activat"/>
    <property type="match status" value="1"/>
</dbReference>
<feature type="modified residue" description="4-aspartylphosphate" evidence="6">
    <location>
        <position position="53"/>
    </location>
</feature>
<dbReference type="GO" id="GO:0000160">
    <property type="term" value="P:phosphorelay signal transduction system"/>
    <property type="evidence" value="ECO:0007669"/>
    <property type="project" value="InterPro"/>
</dbReference>
<dbReference type="InterPro" id="IPR002197">
    <property type="entry name" value="HTH_Fis"/>
</dbReference>
<dbReference type="InterPro" id="IPR025662">
    <property type="entry name" value="Sigma_54_int_dom_ATP-bd_1"/>
</dbReference>
<dbReference type="InterPro" id="IPR000014">
    <property type="entry name" value="PAS"/>
</dbReference>
<dbReference type="InterPro" id="IPR002078">
    <property type="entry name" value="Sigma_54_int"/>
</dbReference>
<dbReference type="PANTHER" id="PTHR32071">
    <property type="entry name" value="TRANSCRIPTIONAL REGULATORY PROTEIN"/>
    <property type="match status" value="1"/>
</dbReference>
<dbReference type="PRINTS" id="PR01590">
    <property type="entry name" value="HTHFIS"/>
</dbReference>
<dbReference type="Gene3D" id="3.40.50.2300">
    <property type="match status" value="1"/>
</dbReference>
<evidence type="ECO:0000256" key="4">
    <source>
        <dbReference type="ARBA" id="ARBA00023125"/>
    </source>
</evidence>
<name>A0A0B0EGV6_9BACT</name>
<dbReference type="InterPro" id="IPR025943">
    <property type="entry name" value="Sigma_54_int_dom_ATP-bd_2"/>
</dbReference>
<dbReference type="CDD" id="cd00009">
    <property type="entry name" value="AAA"/>
    <property type="match status" value="1"/>
</dbReference>
<evidence type="ECO:0000259" key="7">
    <source>
        <dbReference type="PROSITE" id="PS50045"/>
    </source>
</evidence>
<keyword evidence="3" id="KW-0805">Transcription regulation</keyword>
<dbReference type="InterPro" id="IPR011006">
    <property type="entry name" value="CheY-like_superfamily"/>
</dbReference>
<dbReference type="SUPFAM" id="SSF55785">
    <property type="entry name" value="PYP-like sensor domain (PAS domain)"/>
    <property type="match status" value="1"/>
</dbReference>
<dbReference type="InterPro" id="IPR009057">
    <property type="entry name" value="Homeodomain-like_sf"/>
</dbReference>
<dbReference type="GO" id="GO:0005524">
    <property type="term" value="F:ATP binding"/>
    <property type="evidence" value="ECO:0007669"/>
    <property type="project" value="UniProtKB-KW"/>
</dbReference>
<dbReference type="PANTHER" id="PTHR32071:SF113">
    <property type="entry name" value="ALGINATE BIOSYNTHESIS TRANSCRIPTIONAL REGULATORY PROTEIN ALGB"/>
    <property type="match status" value="1"/>
</dbReference>
<dbReference type="InterPro" id="IPR001789">
    <property type="entry name" value="Sig_transdc_resp-reg_receiver"/>
</dbReference>
<evidence type="ECO:0000256" key="6">
    <source>
        <dbReference type="PROSITE-ProRule" id="PRU00169"/>
    </source>
</evidence>
<dbReference type="PROSITE" id="PS50045">
    <property type="entry name" value="SIGMA54_INTERACT_4"/>
    <property type="match status" value="1"/>
</dbReference>
<sequence length="569" mass="64454">MKAKILIIDDEESIRITIKEFLLKEGYDILVAKSYEETEKIIDTERIDIVLSDIVLGGKSGIDVLRNVNERHLKCPVVLFTGYPNLETASEAVHLGAYDYITKPVEKMTLLHTVRMALRHKSLIEERDKNHAILKATFKSVKDAIITVDNVLKIIEINDAATKICGLLREDVLGKSFESIPKMCSGQCVEVIKKTIQKKLPVEVYRLECKHETRKEQIVSMNTFPLMDKIVGMESIDGIDGCVMVAKDETHVSGLEKELESRQRLSNIIGKDEKMQGLYSLMENLYNIDTTVIITGESGTGKGLIAEAIHYGGVRRQGAFVKVDCSALTETLLESELFGHVKGAFTGAVTDKIGRFQKADGGTIFLDEIGDVSLDVQQRLLRVIQEKEFERVGDSTPITADARIVAATNKDLQEKVRLGEFREDLYYRLKIIELSSPPLRDRRGDIPLLVEHFIERFNQKLKKNINNISDDVYKIFMNYEWPGNIRELENAIEHSFVVCNKTIIDAEDLPGELREIKATPSVDEKSDEYNTILQVLEKTKWNKTNAAKLMGISRRTIYNKIKEYNISPE</sequence>
<dbReference type="PROSITE" id="PS50112">
    <property type="entry name" value="PAS"/>
    <property type="match status" value="1"/>
</dbReference>
<dbReference type="SUPFAM" id="SSF46689">
    <property type="entry name" value="Homeodomain-like"/>
    <property type="match status" value="1"/>
</dbReference>
<dbReference type="SUPFAM" id="SSF52172">
    <property type="entry name" value="CheY-like"/>
    <property type="match status" value="1"/>
</dbReference>
<dbReference type="SMART" id="SM00091">
    <property type="entry name" value="PAS"/>
    <property type="match status" value="1"/>
</dbReference>
<protein>
    <submittedName>
        <fullName evidence="10">Transcriptional regulator</fullName>
    </submittedName>
</protein>
<evidence type="ECO:0000256" key="1">
    <source>
        <dbReference type="ARBA" id="ARBA00022741"/>
    </source>
</evidence>
<dbReference type="PROSITE" id="PS50110">
    <property type="entry name" value="RESPONSE_REGULATORY"/>
    <property type="match status" value="1"/>
</dbReference>
<dbReference type="SMART" id="SM00448">
    <property type="entry name" value="REC"/>
    <property type="match status" value="1"/>
</dbReference>
<dbReference type="NCBIfam" id="TIGR00229">
    <property type="entry name" value="sensory_box"/>
    <property type="match status" value="1"/>
</dbReference>
<keyword evidence="5" id="KW-0804">Transcription</keyword>
<dbReference type="Gene3D" id="3.30.450.20">
    <property type="entry name" value="PAS domain"/>
    <property type="match status" value="1"/>
</dbReference>
<dbReference type="eggNOG" id="COG3829">
    <property type="taxonomic scope" value="Bacteria"/>
</dbReference>
<dbReference type="Gene3D" id="1.10.8.60">
    <property type="match status" value="1"/>
</dbReference>
<organism evidence="10 11">
    <name type="scientific">Candidatus Scalindua brodae</name>
    <dbReference type="NCBI Taxonomy" id="237368"/>
    <lineage>
        <taxon>Bacteria</taxon>
        <taxon>Pseudomonadati</taxon>
        <taxon>Planctomycetota</taxon>
        <taxon>Candidatus Brocadiia</taxon>
        <taxon>Candidatus Brocadiales</taxon>
        <taxon>Candidatus Scalinduaceae</taxon>
        <taxon>Candidatus Scalindua</taxon>
    </lineage>
</organism>